<feature type="domain" description="Prokaryotic-type class I peptide chain release factors" evidence="8">
    <location>
        <begin position="216"/>
        <end position="232"/>
    </location>
</feature>
<dbReference type="GO" id="GO:0016149">
    <property type="term" value="F:translation release factor activity, codon specific"/>
    <property type="evidence" value="ECO:0007669"/>
    <property type="project" value="UniProtKB-UniRule"/>
</dbReference>
<dbReference type="Gene3D" id="1.20.58.410">
    <property type="entry name" value="Release factor"/>
    <property type="match status" value="1"/>
</dbReference>
<reference evidence="9" key="2">
    <citation type="submission" date="2020-09" db="EMBL/GenBank/DDBJ databases">
        <authorList>
            <person name="Sun Q."/>
            <person name="Sedlacek I."/>
        </authorList>
    </citation>
    <scope>NUCLEOTIDE SEQUENCE</scope>
    <source>
        <strain evidence="9">CCM 8433</strain>
    </source>
</reference>
<feature type="modified residue" description="N5-methylglutamine" evidence="6">
    <location>
        <position position="223"/>
    </location>
</feature>
<dbReference type="FunFam" id="3.30.160.20:FF:000010">
    <property type="entry name" value="Peptide chain release factor 2"/>
    <property type="match status" value="1"/>
</dbReference>
<keyword evidence="10" id="KW-1185">Reference proteome</keyword>
<feature type="coiled-coil region" evidence="7">
    <location>
        <begin position="252"/>
        <end position="284"/>
    </location>
</feature>
<protein>
    <recommendedName>
        <fullName evidence="3 6">Peptide chain release factor 2</fullName>
        <shortName evidence="6">RF-2</shortName>
    </recommendedName>
</protein>
<comment type="PTM">
    <text evidence="6">Methylated by PrmC. Methylation increases the termination efficiency of RF2.</text>
</comment>
<dbReference type="PANTHER" id="PTHR43116">
    <property type="entry name" value="PEPTIDE CHAIN RELEASE FACTOR 2"/>
    <property type="match status" value="1"/>
</dbReference>
<dbReference type="InterPro" id="IPR004374">
    <property type="entry name" value="PrfB"/>
</dbReference>
<dbReference type="PROSITE" id="PS00745">
    <property type="entry name" value="RF_PROK_I"/>
    <property type="match status" value="1"/>
</dbReference>
<keyword evidence="5 6" id="KW-0648">Protein biosynthesis</keyword>
<keyword evidence="4 6" id="KW-0488">Methylation</keyword>
<dbReference type="Gene3D" id="3.30.160.20">
    <property type="match status" value="1"/>
</dbReference>
<proteinExistence type="inferred from homology"/>
<gene>
    <name evidence="6 9" type="primary">prfB</name>
    <name evidence="9" type="ORF">GCM10011482_00680</name>
</gene>
<sequence>MEEEIAEVEHQMSEPGFWDDSMAAQAVINEHNANKDTFGRFHRLATKVEELELMLEMVQEDPDPEMEAELVEGLKELTDEMNLYELSLLLDGPYDHNNAIVELHPGAGGTESQDWGSLLLRMYQRWVEQQGFKLEVLDYQAGDEAGIKSVTMLVKGYNAYGYLRSEKGVHRLVRISPFDSAKRRHTSFCSVDVMPELNDSIDVNINSDDLKIDTYRASGAGGQHVNTTDSAVRITHIPTGVVVASQAQRSQLKNREQAMSMLKAKLYQLEIEKQEQEAASIRGEQMEIGWGSQIRSYVFHPYAMVKDHRTNYETGNTQAVMDGEIDGFIDAYLKMRLNDQNPQK</sequence>
<dbReference type="SMART" id="SM00937">
    <property type="entry name" value="PCRF"/>
    <property type="match status" value="1"/>
</dbReference>
<evidence type="ECO:0000256" key="4">
    <source>
        <dbReference type="ARBA" id="ARBA00022481"/>
    </source>
</evidence>
<comment type="caution">
    <text evidence="9">The sequence shown here is derived from an EMBL/GenBank/DDBJ whole genome shotgun (WGS) entry which is preliminary data.</text>
</comment>
<dbReference type="InterPro" id="IPR000352">
    <property type="entry name" value="Pep_chain_release_fac_I"/>
</dbReference>
<dbReference type="Pfam" id="PF03462">
    <property type="entry name" value="PCRF"/>
    <property type="match status" value="1"/>
</dbReference>
<dbReference type="AlphaFoldDB" id="A0A917N3U6"/>
<evidence type="ECO:0000256" key="1">
    <source>
        <dbReference type="ARBA" id="ARBA00002613"/>
    </source>
</evidence>
<organism evidence="9 10">
    <name type="scientific">Enterococcus alcedinis</name>
    <dbReference type="NCBI Taxonomy" id="1274384"/>
    <lineage>
        <taxon>Bacteria</taxon>
        <taxon>Bacillati</taxon>
        <taxon>Bacillota</taxon>
        <taxon>Bacilli</taxon>
        <taxon>Lactobacillales</taxon>
        <taxon>Enterococcaceae</taxon>
        <taxon>Enterococcus</taxon>
    </lineage>
</organism>
<evidence type="ECO:0000313" key="9">
    <source>
        <dbReference type="EMBL" id="GGI64414.1"/>
    </source>
</evidence>
<dbReference type="Pfam" id="PF00472">
    <property type="entry name" value="RF-1"/>
    <property type="match status" value="1"/>
</dbReference>
<evidence type="ECO:0000256" key="5">
    <source>
        <dbReference type="ARBA" id="ARBA00022917"/>
    </source>
</evidence>
<keyword evidence="7" id="KW-0175">Coiled coil</keyword>
<dbReference type="InterPro" id="IPR045853">
    <property type="entry name" value="Pep_chain_release_fac_I_sf"/>
</dbReference>
<dbReference type="GO" id="GO:0005737">
    <property type="term" value="C:cytoplasm"/>
    <property type="evidence" value="ECO:0007669"/>
    <property type="project" value="UniProtKB-SubCell"/>
</dbReference>
<dbReference type="NCBIfam" id="TIGR00020">
    <property type="entry name" value="prfB"/>
    <property type="match status" value="1"/>
</dbReference>
<keyword evidence="6" id="KW-0963">Cytoplasm</keyword>
<dbReference type="Proteomes" id="UP000622610">
    <property type="component" value="Unassembled WGS sequence"/>
</dbReference>
<dbReference type="Gene3D" id="3.30.70.1660">
    <property type="match status" value="1"/>
</dbReference>
<dbReference type="HAMAP" id="MF_00094">
    <property type="entry name" value="Rel_fac_2"/>
    <property type="match status" value="1"/>
</dbReference>
<dbReference type="EMBL" id="BMDT01000001">
    <property type="protein sequence ID" value="GGI64414.1"/>
    <property type="molecule type" value="Genomic_DNA"/>
</dbReference>
<reference evidence="9" key="1">
    <citation type="journal article" date="2014" name="Int. J. Syst. Evol. Microbiol.">
        <title>Complete genome sequence of Corynebacterium casei LMG S-19264T (=DSM 44701T), isolated from a smear-ripened cheese.</title>
        <authorList>
            <consortium name="US DOE Joint Genome Institute (JGI-PGF)"/>
            <person name="Walter F."/>
            <person name="Albersmeier A."/>
            <person name="Kalinowski J."/>
            <person name="Ruckert C."/>
        </authorList>
    </citation>
    <scope>NUCLEOTIDE SEQUENCE</scope>
    <source>
        <strain evidence="9">CCM 8433</strain>
    </source>
</reference>
<evidence type="ECO:0000313" key="10">
    <source>
        <dbReference type="Proteomes" id="UP000622610"/>
    </source>
</evidence>
<comment type="function">
    <text evidence="1 6">Peptide chain release factor 2 directs the termination of translation in response to the peptide chain termination codons UGA and UAA.</text>
</comment>
<dbReference type="SUPFAM" id="SSF75620">
    <property type="entry name" value="Release factor"/>
    <property type="match status" value="1"/>
</dbReference>
<evidence type="ECO:0000256" key="6">
    <source>
        <dbReference type="HAMAP-Rule" id="MF_00094"/>
    </source>
</evidence>
<dbReference type="PANTHER" id="PTHR43116:SF3">
    <property type="entry name" value="CLASS I PEPTIDE CHAIN RELEASE FACTOR"/>
    <property type="match status" value="1"/>
</dbReference>
<evidence type="ECO:0000256" key="3">
    <source>
        <dbReference type="ARBA" id="ARBA00019192"/>
    </source>
</evidence>
<evidence type="ECO:0000256" key="7">
    <source>
        <dbReference type="SAM" id="Coils"/>
    </source>
</evidence>
<evidence type="ECO:0000259" key="8">
    <source>
        <dbReference type="PROSITE" id="PS00745"/>
    </source>
</evidence>
<accession>A0A917N3U6</accession>
<evidence type="ECO:0000256" key="2">
    <source>
        <dbReference type="ARBA" id="ARBA00010835"/>
    </source>
</evidence>
<dbReference type="InterPro" id="IPR005139">
    <property type="entry name" value="PCRF"/>
</dbReference>
<comment type="similarity">
    <text evidence="2 6">Belongs to the prokaryotic/mitochondrial release factor family.</text>
</comment>
<comment type="subcellular location">
    <subcellularLocation>
        <location evidence="6">Cytoplasm</location>
    </subcellularLocation>
</comment>
<name>A0A917N3U6_9ENTE</name>